<dbReference type="InterPro" id="IPR053924">
    <property type="entry name" value="RecX_HTH_2nd"/>
</dbReference>
<sequence length="271" mass="31336">MKTGKGGLLMITVARVAKGKNGFYEVDLSNGETLRVSEDLLIKFRLLKGLELDEKTLAEINKNAHYDVGVQLALNYISYQLRSEKEVRTYLKDREIPSSDREKIIAHLKDLSVLDDKIYGESYVRTQMRLSDKGPAVIKQQLRQKGLTPEVIENALWLYDDKTQIEVAEHAAQKILKKIHNKSFKETKQKLQLTLRQKGFSGDITNLVLANLELEIDEDLEKEALKKAGEKLWRRHQNKAPQIRKQKIKQSLYQKGFSLEEIQQFIDEQEE</sequence>
<proteinExistence type="inferred from homology"/>
<reference evidence="10 11" key="1">
    <citation type="submission" date="2014-12" db="EMBL/GenBank/DDBJ databases">
        <title>Draft genome sequences of 29 type strains of Enterococci.</title>
        <authorList>
            <person name="Zhong Z."/>
            <person name="Sun Z."/>
            <person name="Liu W."/>
            <person name="Zhang W."/>
            <person name="Zhang H."/>
        </authorList>
    </citation>
    <scope>NUCLEOTIDE SEQUENCE [LARGE SCALE GENOMIC DNA]</scope>
    <source>
        <strain evidence="10 11">DSM 21207</strain>
    </source>
</reference>
<dbReference type="Pfam" id="PF21981">
    <property type="entry name" value="RecX_HTH3"/>
    <property type="match status" value="2"/>
</dbReference>
<dbReference type="Proteomes" id="UP000182835">
    <property type="component" value="Unassembled WGS sequence"/>
</dbReference>
<dbReference type="NCBIfam" id="NF010733">
    <property type="entry name" value="PRK14135.1"/>
    <property type="match status" value="1"/>
</dbReference>
<evidence type="ECO:0000256" key="4">
    <source>
        <dbReference type="ARBA" id="ARBA00018111"/>
    </source>
</evidence>
<dbReference type="STRING" id="317010.RU96_GL002441"/>
<name>A0A1L8R6K9_9ENTE</name>
<evidence type="ECO:0000256" key="6">
    <source>
        <dbReference type="HAMAP-Rule" id="MF_01114"/>
    </source>
</evidence>
<dbReference type="GO" id="GO:0006282">
    <property type="term" value="P:regulation of DNA repair"/>
    <property type="evidence" value="ECO:0007669"/>
    <property type="project" value="UniProtKB-UniRule"/>
</dbReference>
<gene>
    <name evidence="6" type="primary">recX</name>
    <name evidence="10" type="ORF">RU96_GL002441</name>
</gene>
<dbReference type="HAMAP" id="MF_01114">
    <property type="entry name" value="RecX"/>
    <property type="match status" value="1"/>
</dbReference>
<feature type="domain" description="RecX third three-helical" evidence="8">
    <location>
        <begin position="223"/>
        <end position="266"/>
    </location>
</feature>
<evidence type="ECO:0000256" key="5">
    <source>
        <dbReference type="ARBA" id="ARBA00022490"/>
    </source>
</evidence>
<dbReference type="Gene3D" id="1.10.10.10">
    <property type="entry name" value="Winged helix-like DNA-binding domain superfamily/Winged helix DNA-binding domain"/>
    <property type="match status" value="4"/>
</dbReference>
<evidence type="ECO:0000313" key="10">
    <source>
        <dbReference type="EMBL" id="OJG15390.1"/>
    </source>
</evidence>
<evidence type="ECO:0000256" key="3">
    <source>
        <dbReference type="ARBA" id="ARBA00009695"/>
    </source>
</evidence>
<dbReference type="AlphaFoldDB" id="A0A1L8R6K9"/>
<evidence type="ECO:0000259" key="9">
    <source>
        <dbReference type="Pfam" id="PF21982"/>
    </source>
</evidence>
<evidence type="ECO:0000259" key="7">
    <source>
        <dbReference type="Pfam" id="PF02631"/>
    </source>
</evidence>
<comment type="function">
    <text evidence="1 6">Modulates RecA activity.</text>
</comment>
<keyword evidence="5 6" id="KW-0963">Cytoplasm</keyword>
<dbReference type="InterPro" id="IPR036388">
    <property type="entry name" value="WH-like_DNA-bd_sf"/>
</dbReference>
<dbReference type="PANTHER" id="PTHR33602:SF1">
    <property type="entry name" value="REGULATORY PROTEIN RECX FAMILY PROTEIN"/>
    <property type="match status" value="1"/>
</dbReference>
<evidence type="ECO:0000313" key="11">
    <source>
        <dbReference type="Proteomes" id="UP000182835"/>
    </source>
</evidence>
<dbReference type="InterPro" id="IPR053926">
    <property type="entry name" value="RecX_HTH_1st"/>
</dbReference>
<dbReference type="InterPro" id="IPR053925">
    <property type="entry name" value="RecX_HTH_3rd"/>
</dbReference>
<comment type="similarity">
    <text evidence="3 6">Belongs to the RecX family.</text>
</comment>
<comment type="subcellular location">
    <subcellularLocation>
        <location evidence="2 6">Cytoplasm</location>
    </subcellularLocation>
</comment>
<dbReference type="EMBL" id="JXKG01000008">
    <property type="protein sequence ID" value="OJG15390.1"/>
    <property type="molecule type" value="Genomic_DNA"/>
</dbReference>
<feature type="domain" description="RecX second three-helical" evidence="7">
    <location>
        <begin position="115"/>
        <end position="156"/>
    </location>
</feature>
<organism evidence="10 11">
    <name type="scientific">Enterococcus canintestini</name>
    <dbReference type="NCBI Taxonomy" id="317010"/>
    <lineage>
        <taxon>Bacteria</taxon>
        <taxon>Bacillati</taxon>
        <taxon>Bacillota</taxon>
        <taxon>Bacilli</taxon>
        <taxon>Lactobacillales</taxon>
        <taxon>Enterococcaceae</taxon>
        <taxon>Enterococcus</taxon>
    </lineage>
</organism>
<dbReference type="PANTHER" id="PTHR33602">
    <property type="entry name" value="REGULATORY PROTEIN RECX FAMILY PROTEIN"/>
    <property type="match status" value="1"/>
</dbReference>
<comment type="caution">
    <text evidence="10">The sequence shown here is derived from an EMBL/GenBank/DDBJ whole genome shotgun (WGS) entry which is preliminary data.</text>
</comment>
<evidence type="ECO:0000256" key="1">
    <source>
        <dbReference type="ARBA" id="ARBA00003529"/>
    </source>
</evidence>
<evidence type="ECO:0000259" key="8">
    <source>
        <dbReference type="Pfam" id="PF21981"/>
    </source>
</evidence>
<feature type="domain" description="RecX first three-helical" evidence="9">
    <location>
        <begin position="71"/>
        <end position="108"/>
    </location>
</feature>
<dbReference type="InterPro" id="IPR003783">
    <property type="entry name" value="Regulatory_RecX"/>
</dbReference>
<feature type="domain" description="RecX third three-helical" evidence="8">
    <location>
        <begin position="164"/>
        <end position="208"/>
    </location>
</feature>
<protein>
    <recommendedName>
        <fullName evidence="4 6">Regulatory protein RecX</fullName>
    </recommendedName>
</protein>
<evidence type="ECO:0000256" key="2">
    <source>
        <dbReference type="ARBA" id="ARBA00004496"/>
    </source>
</evidence>
<dbReference type="Pfam" id="PF02631">
    <property type="entry name" value="RecX_HTH2"/>
    <property type="match status" value="1"/>
</dbReference>
<accession>A0A1L8R6K9</accession>
<dbReference type="Pfam" id="PF21982">
    <property type="entry name" value="RecX_HTH1"/>
    <property type="match status" value="1"/>
</dbReference>
<dbReference type="GO" id="GO:0005737">
    <property type="term" value="C:cytoplasm"/>
    <property type="evidence" value="ECO:0007669"/>
    <property type="project" value="UniProtKB-SubCell"/>
</dbReference>